<keyword evidence="1" id="KW-0812">Transmembrane</keyword>
<dbReference type="EMBL" id="QEIV01001493">
    <property type="protein sequence ID" value="PWZ96189.1"/>
    <property type="molecule type" value="Genomic_DNA"/>
</dbReference>
<reference evidence="2 3" key="1">
    <citation type="journal article" date="2018" name="Vet. Microbiol.">
        <title>Clonal diversity and geographic distribution of methicillin-resistant Staphylococcus pseudintermedius from Australian animals: Discovery of novel sequence types.</title>
        <authorList>
            <person name="Worthing K.A."/>
            <person name="Abraham S."/>
            <person name="Coombs G.W."/>
            <person name="Pang S."/>
            <person name="Saputra S."/>
            <person name="Jordan D."/>
            <person name="Trott D.J."/>
            <person name="Norris J.M."/>
        </authorList>
    </citation>
    <scope>NUCLEOTIDE SEQUENCE [LARGE SCALE GENOMIC DNA]</scope>
    <source>
        <strain evidence="2 3">ST71 3</strain>
    </source>
</reference>
<comment type="caution">
    <text evidence="2">The sequence shown here is derived from an EMBL/GenBank/DDBJ whole genome shotgun (WGS) entry which is preliminary data.</text>
</comment>
<evidence type="ECO:0000313" key="3">
    <source>
        <dbReference type="Proteomes" id="UP000246351"/>
    </source>
</evidence>
<keyword evidence="1" id="KW-0472">Membrane</keyword>
<gene>
    <name evidence="2" type="ORF">DD924_14270</name>
</gene>
<proteinExistence type="predicted"/>
<organism evidence="2 3">
    <name type="scientific">Staphylococcus pseudintermedius</name>
    <dbReference type="NCBI Taxonomy" id="283734"/>
    <lineage>
        <taxon>Bacteria</taxon>
        <taxon>Bacillati</taxon>
        <taxon>Bacillota</taxon>
        <taxon>Bacilli</taxon>
        <taxon>Bacillales</taxon>
        <taxon>Staphylococcaceae</taxon>
        <taxon>Staphylococcus</taxon>
        <taxon>Staphylococcus intermedius group</taxon>
    </lineage>
</organism>
<accession>A0A317Z517</accession>
<keyword evidence="1" id="KW-1133">Transmembrane helix</keyword>
<protein>
    <submittedName>
        <fullName evidence="2">MFS transporter</fullName>
    </submittedName>
</protein>
<feature type="non-terminal residue" evidence="2">
    <location>
        <position position="1"/>
    </location>
</feature>
<feature type="transmembrane region" description="Helical" evidence="1">
    <location>
        <begin position="16"/>
        <end position="37"/>
    </location>
</feature>
<evidence type="ECO:0000313" key="2">
    <source>
        <dbReference type="EMBL" id="PWZ96189.1"/>
    </source>
</evidence>
<name>A0A317Z517_STAPS</name>
<dbReference type="AlphaFoldDB" id="A0A317Z517"/>
<sequence length="43" mass="5036">PLFGGPISQFMGSPIFTFYFAALLIFFLALFYGVYFVKQRRTY</sequence>
<evidence type="ECO:0000256" key="1">
    <source>
        <dbReference type="SAM" id="Phobius"/>
    </source>
</evidence>
<dbReference type="Proteomes" id="UP000246351">
    <property type="component" value="Unassembled WGS sequence"/>
</dbReference>